<protein>
    <recommendedName>
        <fullName evidence="6">DUF3068 domain-containing protein</fullName>
    </recommendedName>
</protein>
<evidence type="ECO:0000313" key="4">
    <source>
        <dbReference type="Proteomes" id="UP000466683"/>
    </source>
</evidence>
<dbReference type="EMBL" id="AP022579">
    <property type="protein sequence ID" value="BBX88402.1"/>
    <property type="molecule type" value="Genomic_DNA"/>
</dbReference>
<reference evidence="3 5" key="3">
    <citation type="journal article" date="2022" name="BMC Genomics">
        <title>Comparative genome analysis of mycobacteria focusing on tRNA and non-coding RNA.</title>
        <authorList>
            <person name="Behra P.R.K."/>
            <person name="Pettersson B.M.F."/>
            <person name="Ramesh M."/>
            <person name="Das S."/>
            <person name="Dasgupta S."/>
            <person name="Kirsebom L.A."/>
        </authorList>
    </citation>
    <scope>NUCLEOTIDE SEQUENCE [LARGE SCALE GENOMIC DNA]</scope>
    <source>
        <strain evidence="3 5">DSM 44677</strain>
    </source>
</reference>
<evidence type="ECO:0000313" key="3">
    <source>
        <dbReference type="EMBL" id="UNB98837.1"/>
    </source>
</evidence>
<dbReference type="AlphaFoldDB" id="A0AAX2ZVD1"/>
<dbReference type="EMBL" id="CP060016">
    <property type="protein sequence ID" value="UNB98837.1"/>
    <property type="molecule type" value="Genomic_DNA"/>
</dbReference>
<reference evidence="2" key="2">
    <citation type="submission" date="2020-02" db="EMBL/GenBank/DDBJ databases">
        <authorList>
            <person name="Matsumoto Y."/>
            <person name="Kinjo T."/>
            <person name="Motooka D."/>
            <person name="Nabeya D."/>
            <person name="Jung N."/>
            <person name="Uechi K."/>
            <person name="Horii T."/>
            <person name="Iida T."/>
            <person name="Fujita J."/>
            <person name="Nakamura S."/>
        </authorList>
    </citation>
    <scope>NUCLEOTIDE SEQUENCE</scope>
    <source>
        <strain evidence="2">JCM 15653</strain>
    </source>
</reference>
<organism evidence="3 5">
    <name type="scientific">Mycolicibacterium boenickei</name>
    <dbReference type="NCBI Taxonomy" id="146017"/>
    <lineage>
        <taxon>Bacteria</taxon>
        <taxon>Bacillati</taxon>
        <taxon>Actinomycetota</taxon>
        <taxon>Actinomycetes</taxon>
        <taxon>Mycobacteriales</taxon>
        <taxon>Mycobacteriaceae</taxon>
        <taxon>Mycolicibacterium</taxon>
    </lineage>
</organism>
<keyword evidence="4" id="KW-1185">Reference proteome</keyword>
<feature type="region of interest" description="Disordered" evidence="1">
    <location>
        <begin position="135"/>
        <end position="154"/>
    </location>
</feature>
<evidence type="ECO:0000313" key="5">
    <source>
        <dbReference type="Proteomes" id="UP001162885"/>
    </source>
</evidence>
<gene>
    <name evidence="3" type="ORF">H5U98_25580</name>
    <name evidence="2" type="ORF">MBOE_00510</name>
</gene>
<evidence type="ECO:0000313" key="2">
    <source>
        <dbReference type="EMBL" id="BBX88402.1"/>
    </source>
</evidence>
<evidence type="ECO:0008006" key="6">
    <source>
        <dbReference type="Google" id="ProtNLM"/>
    </source>
</evidence>
<proteinExistence type="predicted"/>
<dbReference type="RefSeq" id="WP_133118355.1">
    <property type="nucleotide sequence ID" value="NZ_AP022579.1"/>
</dbReference>
<dbReference type="Proteomes" id="UP001162885">
    <property type="component" value="Chromosome"/>
</dbReference>
<name>A0AAX2ZVD1_9MYCO</name>
<feature type="region of interest" description="Disordered" evidence="1">
    <location>
        <begin position="234"/>
        <end position="253"/>
    </location>
</feature>
<reference evidence="2 4" key="1">
    <citation type="journal article" date="2019" name="Emerg. Microbes Infect.">
        <title>Comprehensive subspecies identification of 175 nontuberculous mycobacteria species based on 7547 genomic profiles.</title>
        <authorList>
            <person name="Matsumoto Y."/>
            <person name="Kinjo T."/>
            <person name="Motooka D."/>
            <person name="Nabeya D."/>
            <person name="Jung N."/>
            <person name="Uechi K."/>
            <person name="Horii T."/>
            <person name="Iida T."/>
            <person name="Fujita J."/>
            <person name="Nakamura S."/>
        </authorList>
    </citation>
    <scope>NUCLEOTIDE SEQUENCE [LARGE SCALE GENOMIC DNA]</scope>
    <source>
        <strain evidence="2 4">JCM 15653</strain>
    </source>
</reference>
<dbReference type="Proteomes" id="UP000466683">
    <property type="component" value="Chromosome"/>
</dbReference>
<evidence type="ECO:0000256" key="1">
    <source>
        <dbReference type="SAM" id="MobiDB-lite"/>
    </source>
</evidence>
<accession>A0AAX2ZVD1</accession>
<sequence>MALAEILFLLLLTAVPGKWGWRTFQQASDPALQRLPRAFSIDISSPEQTPEGQRDLVADKLQNDLHFAGALHDQQGLLRVKSIDYREQHNTAADGTRDPGRLRAEFVVATDRPVVGDVRVTITLSADEAVGGSGHIGCTAPESEEGGTRKTRYSDCKATKPSIGVRDRPGNGYSFTVTRDINPSRDGYSVLLDDGPGRLRLSHDQTQLFVQMEIAGVEAIGFVESRTRAETRFPSVTLGGYPPTPGPPRTGTGDAAVAVEARYDITDGSKLTWSRTEPLPDSSRGQLWSYEVGGKEALQPPEGAGGLREDLLAENSQLTFLAGASIGVAGGAAIAAAQKIIRFLPVAASAILTRIRSGRFRRRD</sequence>